<evidence type="ECO:0000313" key="2">
    <source>
        <dbReference type="EMBL" id="TVT23914.1"/>
    </source>
</evidence>
<keyword evidence="1" id="KW-0175">Coiled coil</keyword>
<evidence type="ECO:0000313" key="3">
    <source>
        <dbReference type="Proteomes" id="UP000318578"/>
    </source>
</evidence>
<gene>
    <name evidence="2" type="ORF">FNH06_08645</name>
</gene>
<reference evidence="2 3" key="1">
    <citation type="submission" date="2019-07" db="EMBL/GenBank/DDBJ databases">
        <title>New species of Amycolatopsis and Streptomyces.</title>
        <authorList>
            <person name="Duangmal K."/>
            <person name="Teo W.F.A."/>
            <person name="Lipun K."/>
        </authorList>
    </citation>
    <scope>NUCLEOTIDE SEQUENCE [LARGE SCALE GENOMIC DNA]</scope>
    <source>
        <strain evidence="2 3">JCM 30562</strain>
    </source>
</reference>
<organism evidence="2 3">
    <name type="scientific">Amycolatopsis acidiphila</name>
    <dbReference type="NCBI Taxonomy" id="715473"/>
    <lineage>
        <taxon>Bacteria</taxon>
        <taxon>Bacillati</taxon>
        <taxon>Actinomycetota</taxon>
        <taxon>Actinomycetes</taxon>
        <taxon>Pseudonocardiales</taxon>
        <taxon>Pseudonocardiaceae</taxon>
        <taxon>Amycolatopsis</taxon>
    </lineage>
</organism>
<dbReference type="Proteomes" id="UP000318578">
    <property type="component" value="Unassembled WGS sequence"/>
</dbReference>
<dbReference type="OrthoDB" id="3206608at2"/>
<sequence length="422" mass="47115">MGRRRGFFAEMQYQAAKAQKERARQLAAAERERLRLEREMHRAEAAAAMARERTARANAQLSAQAEREAKRLHVEAQQAKVESLNANLQEQFAAIDGVLELTLAVDDYVDLEKLRRVAQHPEFQSPHQVVPPPPAPIVAPPEPYYQPPAPPTGISAVFAKKKHAAATAAAQAQFAQAHTSWQAVVAQIPQRQLAATQQYQAAENERLRRLADDRRRYDAECDERQQVVDAENERLDDLINRFAASEPDAVDEYVGIVFGNSIYPDVIAANSDVDFSYDADLRELSITLVFPPPDAIPTTKSFRYVRASDEIAETKLTQKDITTRYVNLVHNITLRTVHEVWESDRAGKIGSISLVGGVNHVDPAVGKDVFVRLMALAVSREDFVEIDLSRITPSETLKHIRAVVSKAPHRLTPIGDMKGVRK</sequence>
<name>A0A558AI19_9PSEU</name>
<evidence type="ECO:0008006" key="4">
    <source>
        <dbReference type="Google" id="ProtNLM"/>
    </source>
</evidence>
<feature type="coiled-coil region" evidence="1">
    <location>
        <begin position="13"/>
        <end position="94"/>
    </location>
</feature>
<protein>
    <recommendedName>
        <fullName evidence="4">Restriction endonuclease</fullName>
    </recommendedName>
</protein>
<dbReference type="AlphaFoldDB" id="A0A558AI19"/>
<keyword evidence="3" id="KW-1185">Reference proteome</keyword>
<proteinExistence type="predicted"/>
<dbReference type="EMBL" id="VJZA01000009">
    <property type="protein sequence ID" value="TVT23914.1"/>
    <property type="molecule type" value="Genomic_DNA"/>
</dbReference>
<dbReference type="RefSeq" id="WP_144636348.1">
    <property type="nucleotide sequence ID" value="NZ_BNAX01000017.1"/>
</dbReference>
<evidence type="ECO:0000256" key="1">
    <source>
        <dbReference type="SAM" id="Coils"/>
    </source>
</evidence>
<accession>A0A558AI19</accession>
<comment type="caution">
    <text evidence="2">The sequence shown here is derived from an EMBL/GenBank/DDBJ whole genome shotgun (WGS) entry which is preliminary data.</text>
</comment>